<dbReference type="EMBL" id="JAMPKM010000003">
    <property type="protein sequence ID" value="MEP0817078.1"/>
    <property type="molecule type" value="Genomic_DNA"/>
</dbReference>
<name>A0ABV0J5M3_9CYAN</name>
<proteinExistence type="predicted"/>
<dbReference type="InterPro" id="IPR022222">
    <property type="entry name" value="DUF3747"/>
</dbReference>
<accession>A0ABV0J5M3</accession>
<reference evidence="3 4" key="1">
    <citation type="submission" date="2022-04" db="EMBL/GenBank/DDBJ databases">
        <title>Positive selection, recombination, and allopatry shape intraspecific diversity of widespread and dominant cyanobacteria.</title>
        <authorList>
            <person name="Wei J."/>
            <person name="Shu W."/>
            <person name="Hu C."/>
        </authorList>
    </citation>
    <scope>NUCLEOTIDE SEQUENCE [LARGE SCALE GENOMIC DNA]</scope>
    <source>
        <strain evidence="3 4">GB2-A4</strain>
    </source>
</reference>
<protein>
    <submittedName>
        <fullName evidence="3">DUF3747 domain-containing protein</fullName>
    </submittedName>
</protein>
<organism evidence="3 4">
    <name type="scientific">Trichocoleus desertorum GB2-A4</name>
    <dbReference type="NCBI Taxonomy" id="2933944"/>
    <lineage>
        <taxon>Bacteria</taxon>
        <taxon>Bacillati</taxon>
        <taxon>Cyanobacteriota</taxon>
        <taxon>Cyanophyceae</taxon>
        <taxon>Leptolyngbyales</taxon>
        <taxon>Trichocoleusaceae</taxon>
        <taxon>Trichocoleus</taxon>
    </lineage>
</organism>
<comment type="caution">
    <text evidence="3">The sequence shown here is derived from an EMBL/GenBank/DDBJ whole genome shotgun (WGS) entry which is preliminary data.</text>
</comment>
<sequence>MSNSLRLQLAVSATLALSAISSVNPAIAAATFTQQEVDQSKFIAVAAPYGRQAHQLLILEQVSNKQACWQEGGIATGSHTPVEPLLLGFDFTGICGRSTDSNGYSVRMAGQDLGLKYSLRVVKRNNELVLIGQPNRGQNLPALEIGRTRGLDSGFAKIFLDPGWRLSKRVYNDRPLGHVYLTNDLAPETLLPSNIATGSTPPTTIPVVGSTKPAALPTTGPTRPANGSVTVPAPLPSARPTQPIGIVRPAQPIGTVRPAQPTVVIPKTPTTATVIPVPVPPPQSTSQPVSQPIGQPIGVTSPKPTASTSVPILVPLPETKTGNRPSTSSVKLPTITPAVSIPPVTNSSRPLPNSGIKVTPAPSLPSVIPSPSAPSKGGFVVPTVGEQSSTQAPATPTVQIKLPTVTVYQ</sequence>
<dbReference type="Pfam" id="PF12565">
    <property type="entry name" value="DUF3747"/>
    <property type="match status" value="1"/>
</dbReference>
<dbReference type="Proteomes" id="UP001464891">
    <property type="component" value="Unassembled WGS sequence"/>
</dbReference>
<feature type="compositionally biased region" description="Polar residues" evidence="1">
    <location>
        <begin position="385"/>
        <end position="395"/>
    </location>
</feature>
<evidence type="ECO:0000256" key="1">
    <source>
        <dbReference type="SAM" id="MobiDB-lite"/>
    </source>
</evidence>
<keyword evidence="4" id="KW-1185">Reference proteome</keyword>
<evidence type="ECO:0000256" key="2">
    <source>
        <dbReference type="SAM" id="SignalP"/>
    </source>
</evidence>
<evidence type="ECO:0000313" key="4">
    <source>
        <dbReference type="Proteomes" id="UP001464891"/>
    </source>
</evidence>
<keyword evidence="2" id="KW-0732">Signal</keyword>
<feature type="region of interest" description="Disordered" evidence="1">
    <location>
        <begin position="370"/>
        <end position="395"/>
    </location>
</feature>
<gene>
    <name evidence="3" type="ORF">NC998_08205</name>
</gene>
<feature type="compositionally biased region" description="Polar residues" evidence="1">
    <location>
        <begin position="219"/>
        <end position="229"/>
    </location>
</feature>
<feature type="signal peptide" evidence="2">
    <location>
        <begin position="1"/>
        <end position="28"/>
    </location>
</feature>
<evidence type="ECO:0000313" key="3">
    <source>
        <dbReference type="EMBL" id="MEP0817078.1"/>
    </source>
</evidence>
<dbReference type="RefSeq" id="WP_190439624.1">
    <property type="nucleotide sequence ID" value="NZ_JAMPKM010000003.1"/>
</dbReference>
<feature type="region of interest" description="Disordered" evidence="1">
    <location>
        <begin position="215"/>
        <end position="244"/>
    </location>
</feature>
<feature type="chain" id="PRO_5046828345" evidence="2">
    <location>
        <begin position="29"/>
        <end position="409"/>
    </location>
</feature>